<evidence type="ECO:0000313" key="3">
    <source>
        <dbReference type="Proteomes" id="UP000515135"/>
    </source>
</evidence>
<keyword evidence="1" id="KW-0732">Signal</keyword>
<dbReference type="KEGG" id="bbel:109471857"/>
<dbReference type="InterPro" id="IPR014716">
    <property type="entry name" value="Fibrinogen_a/b/g_C_1"/>
</dbReference>
<feature type="domain" description="Fibrinogen C-terminal" evidence="2">
    <location>
        <begin position="98"/>
        <end position="333"/>
    </location>
</feature>
<evidence type="ECO:0000313" key="4">
    <source>
        <dbReference type="RefSeq" id="XP_019626815.1"/>
    </source>
</evidence>
<dbReference type="Pfam" id="PF00147">
    <property type="entry name" value="Fibrinogen_C"/>
    <property type="match status" value="1"/>
</dbReference>
<dbReference type="PROSITE" id="PS51406">
    <property type="entry name" value="FIBRINOGEN_C_2"/>
    <property type="match status" value="1"/>
</dbReference>
<name>A0A6P4YCF0_BRABE</name>
<feature type="chain" id="PRO_5028460989" evidence="1">
    <location>
        <begin position="22"/>
        <end position="340"/>
    </location>
</feature>
<protein>
    <submittedName>
        <fullName evidence="4">Angiopoietin-related protein 2-like</fullName>
    </submittedName>
</protein>
<dbReference type="RefSeq" id="XP_019626815.1">
    <property type="nucleotide sequence ID" value="XM_019771256.1"/>
</dbReference>
<dbReference type="SUPFAM" id="SSF56496">
    <property type="entry name" value="Fibrinogen C-terminal domain-like"/>
    <property type="match status" value="1"/>
</dbReference>
<dbReference type="InterPro" id="IPR002181">
    <property type="entry name" value="Fibrinogen_a/b/g_C_dom"/>
</dbReference>
<dbReference type="GO" id="GO:0005615">
    <property type="term" value="C:extracellular space"/>
    <property type="evidence" value="ECO:0007669"/>
    <property type="project" value="TreeGrafter"/>
</dbReference>
<sequence>MESSRLCFSFCLVAAFRLSLSLEQILEAPLSLFDDATPQNYSLPAEIVDVVCKANCDKDNSTAKVPIHQVLINKLCEQARRAGVVDKGDSDGCQPPVPDVMKLLTDCSKIFTYLNGVTGIPSGPWRIKPDDMETSVKVSRSQTHMTTDHGGWTVIQNRFDGSLNFYRRLWDYRDGFGDIEGEHWLGLKVLHKLTGGDTNYELRIEMQDWDGNTAWAKYDTFKIAGEREKYRLTVSGYQGNASDALVHSSKCKFSTRQEDNDLSGARNCAEEQGGGWWYCFCERSGSNLNGPYFKPAHYRKETHTGLGVYWKGWKTHSRHPLIKATRMMIRPSGFLDQITK</sequence>
<feature type="signal peptide" evidence="1">
    <location>
        <begin position="1"/>
        <end position="21"/>
    </location>
</feature>
<evidence type="ECO:0000259" key="2">
    <source>
        <dbReference type="PROSITE" id="PS51406"/>
    </source>
</evidence>
<dbReference type="AlphaFoldDB" id="A0A6P4YCF0"/>
<gene>
    <name evidence="4" type="primary">LOC109471857</name>
</gene>
<dbReference type="OrthoDB" id="6145874at2759"/>
<reference evidence="4" key="1">
    <citation type="submission" date="2025-08" db="UniProtKB">
        <authorList>
            <consortium name="RefSeq"/>
        </authorList>
    </citation>
    <scope>IDENTIFICATION</scope>
    <source>
        <tissue evidence="4">Gonad</tissue>
    </source>
</reference>
<evidence type="ECO:0000256" key="1">
    <source>
        <dbReference type="SAM" id="SignalP"/>
    </source>
</evidence>
<accession>A0A6P4YCF0</accession>
<dbReference type="PANTHER" id="PTHR19143">
    <property type="entry name" value="FIBRINOGEN/TENASCIN/ANGIOPOEITIN"/>
    <property type="match status" value="1"/>
</dbReference>
<dbReference type="InterPro" id="IPR036056">
    <property type="entry name" value="Fibrinogen-like_C"/>
</dbReference>
<keyword evidence="3" id="KW-1185">Reference proteome</keyword>
<dbReference type="GeneID" id="109471857"/>
<proteinExistence type="predicted"/>
<organism evidence="3 4">
    <name type="scientific">Branchiostoma belcheri</name>
    <name type="common">Amphioxus</name>
    <dbReference type="NCBI Taxonomy" id="7741"/>
    <lineage>
        <taxon>Eukaryota</taxon>
        <taxon>Metazoa</taxon>
        <taxon>Chordata</taxon>
        <taxon>Cephalochordata</taxon>
        <taxon>Leptocardii</taxon>
        <taxon>Amphioxiformes</taxon>
        <taxon>Branchiostomatidae</taxon>
        <taxon>Branchiostoma</taxon>
    </lineage>
</organism>
<dbReference type="Gene3D" id="3.90.215.10">
    <property type="entry name" value="Gamma Fibrinogen, chain A, domain 1"/>
    <property type="match status" value="1"/>
</dbReference>
<dbReference type="SMART" id="SM00186">
    <property type="entry name" value="FBG"/>
    <property type="match status" value="1"/>
</dbReference>
<dbReference type="Proteomes" id="UP000515135">
    <property type="component" value="Unplaced"/>
</dbReference>
<dbReference type="InterPro" id="IPR050373">
    <property type="entry name" value="Fibrinogen_C-term_domain"/>
</dbReference>
<dbReference type="CDD" id="cd00087">
    <property type="entry name" value="FReD"/>
    <property type="match status" value="1"/>
</dbReference>
<dbReference type="PANTHER" id="PTHR19143:SF458">
    <property type="entry name" value="FIBRINOGEN C-TERMINAL DOMAIN-CONTAINING PROTEIN-RELATED"/>
    <property type="match status" value="1"/>
</dbReference>